<evidence type="ECO:0000313" key="1">
    <source>
        <dbReference type="EMBL" id="CEO90831.1"/>
    </source>
</evidence>
<dbReference type="GeneID" id="23301259"/>
<reference evidence="1 2" key="1">
    <citation type="submission" date="2012-08" db="EMBL/GenBank/DDBJ databases">
        <title>Selection and characterization of a candidate therapeutic bacteriophage that lyses the German Escherichia coli O104:H4 outbreak strain.</title>
        <authorList>
            <person name="Merabishvilli M."/>
            <person name="De Vos D."/>
            <person name="Verbeken G."/>
            <person name="Kropinski A."/>
            <person name="Vandenheuvel D."/>
            <person name="Lavigne R."/>
            <person name="Wattiau P."/>
            <person name="Mast J."/>
            <person name="Ragimbeau C."/>
            <person name="Mossong J."/>
            <person name="Scheres J."/>
            <person name="Chanishvili N."/>
            <person name="Vaneechoutte M."/>
            <person name="Pirnay J.P."/>
        </authorList>
    </citation>
    <scope>NUCLEOTIDE SEQUENCE [LARGE SCALE GENOMIC DNA]</scope>
</reference>
<dbReference type="EMBL" id="HE978309">
    <property type="protein sequence ID" value="CEO90831.1"/>
    <property type="molecule type" value="Genomic_DNA"/>
</dbReference>
<sequence length="49" mass="5544">MNNFDAVLKMAIETYAEISGEKVEDIIKECQNFESQTAKNVQMLMFAVA</sequence>
<dbReference type="KEGG" id="vg:23301259"/>
<name>A0A0B7MS62_9CAUD</name>
<gene>
    <name evidence="1" type="ORF">BN201_0228</name>
</gene>
<dbReference type="Proteomes" id="UP000203896">
    <property type="component" value="Segment"/>
</dbReference>
<organism evidence="1 2">
    <name type="scientific">Enterobacteria phage GEC-3S</name>
    <dbReference type="NCBI Taxonomy" id="1222338"/>
    <lineage>
        <taxon>Viruses</taxon>
        <taxon>Duplodnaviria</taxon>
        <taxon>Heunggongvirae</taxon>
        <taxon>Uroviricota</taxon>
        <taxon>Caudoviricetes</taxon>
        <taxon>Pantevenvirales</taxon>
        <taxon>Straboviridae</taxon>
        <taxon>Krischvirus</taxon>
        <taxon>Krischvirus gec3s</taxon>
    </lineage>
</organism>
<protein>
    <submittedName>
        <fullName evidence="1">Uncharacterized protein</fullName>
    </submittedName>
</protein>
<proteinExistence type="predicted"/>
<dbReference type="RefSeq" id="YP_009118911.1">
    <property type="nucleotide sequence ID" value="NC_025425.1"/>
</dbReference>
<evidence type="ECO:0000313" key="2">
    <source>
        <dbReference type="Proteomes" id="UP000203896"/>
    </source>
</evidence>
<accession>A0A0B7MS62</accession>
<keyword evidence="2" id="KW-1185">Reference proteome</keyword>